<accession>A0A376B6S8</accession>
<dbReference type="Gene3D" id="3.40.30.10">
    <property type="entry name" value="Glutaredoxin"/>
    <property type="match status" value="1"/>
</dbReference>
<proteinExistence type="inferred from homology"/>
<reference evidence="4" key="1">
    <citation type="submission" date="2018-06" db="EMBL/GenBank/DDBJ databases">
        <authorList>
            <person name="Guldener U."/>
        </authorList>
    </citation>
    <scope>NUCLEOTIDE SEQUENCE [LARGE SCALE GENOMIC DNA]</scope>
    <source>
        <strain evidence="4">UTAD17</strain>
    </source>
</reference>
<evidence type="ECO:0000313" key="4">
    <source>
        <dbReference type="Proteomes" id="UP000262825"/>
    </source>
</evidence>
<gene>
    <name evidence="3" type="ORF">SCODWIG_02040</name>
</gene>
<dbReference type="PANTHER" id="PTHR31902">
    <property type="entry name" value="ACTIN PATCHES DISTAL PROTEIN 1"/>
    <property type="match status" value="1"/>
</dbReference>
<keyword evidence="4" id="KW-1185">Reference proteome</keyword>
<dbReference type="CDD" id="cd03062">
    <property type="entry name" value="TRX_Fd_Sucrase"/>
    <property type="match status" value="1"/>
</dbReference>
<dbReference type="AlphaFoldDB" id="A0A376B6S8"/>
<evidence type="ECO:0000256" key="1">
    <source>
        <dbReference type="ARBA" id="ARBA00038208"/>
    </source>
</evidence>
<sequence length="349" mass="40348">MSKPLLNSTRKLFSTSLPLFLNGTKEPLFNNRYNFISIKRGESDIDLNRLTLQCNCFLDELDKKSGFSVERLNLLQHQEKYEKDESVITSQIPFYNKHLLLLTPPNSYNYWNSRIESDSNWPYSSIGHLKQKLLKSGVLGKGLLINAISMENYDNIPSIDFKEYANFLSIPEMKLYSINVSQLDSFGNFLIKQYKKIGQATDIDSKVYNPFIIEKKEVIGNKDNTLDNPDIQFKVGHFNLNKGLILVCGHKKRDSRCGYIAPYIIDELKRSDLNNYHIGVISHIGGHKYAGNLIIYKFNNFSITKNSNPNIDGIWLKQVYPQFIKTIIDNIEQNNIIKELYRGLYTSYK</sequence>
<dbReference type="VEuPathDB" id="FungiDB:SCODWIG_02040"/>
<dbReference type="InterPro" id="IPR036249">
    <property type="entry name" value="Thioredoxin-like_sf"/>
</dbReference>
<protein>
    <recommendedName>
        <fullName evidence="2">Altered inheritance of mitochondria protein 32</fullName>
    </recommendedName>
</protein>
<organism evidence="3 4">
    <name type="scientific">Saccharomycodes ludwigii</name>
    <dbReference type="NCBI Taxonomy" id="36035"/>
    <lineage>
        <taxon>Eukaryota</taxon>
        <taxon>Fungi</taxon>
        <taxon>Dikarya</taxon>
        <taxon>Ascomycota</taxon>
        <taxon>Saccharomycotina</taxon>
        <taxon>Saccharomycetes</taxon>
        <taxon>Saccharomycodales</taxon>
        <taxon>Saccharomycodaceae</taxon>
        <taxon>Saccharomycodes</taxon>
    </lineage>
</organism>
<evidence type="ECO:0000313" key="3">
    <source>
        <dbReference type="EMBL" id="SSD60279.1"/>
    </source>
</evidence>
<dbReference type="InterPro" id="IPR009737">
    <property type="entry name" value="Aim32/Apd1-like"/>
</dbReference>
<dbReference type="SUPFAM" id="SSF52833">
    <property type="entry name" value="Thioredoxin-like"/>
    <property type="match status" value="1"/>
</dbReference>
<dbReference type="PANTHER" id="PTHR31902:SF7">
    <property type="entry name" value="ALTERED INHERITANCE OF MITOCHONDRIA PROTEIN 32"/>
    <property type="match status" value="1"/>
</dbReference>
<comment type="similarity">
    <text evidence="1">Belongs to the AIM32 family.</text>
</comment>
<dbReference type="Pfam" id="PF06999">
    <property type="entry name" value="Suc_Fer-like"/>
    <property type="match status" value="1"/>
</dbReference>
<name>A0A376B6S8_9ASCO</name>
<dbReference type="EMBL" id="UFAJ01000314">
    <property type="protein sequence ID" value="SSD60279.1"/>
    <property type="molecule type" value="Genomic_DNA"/>
</dbReference>
<dbReference type="Proteomes" id="UP000262825">
    <property type="component" value="Unassembled WGS sequence"/>
</dbReference>
<evidence type="ECO:0000256" key="2">
    <source>
        <dbReference type="ARBA" id="ARBA00040895"/>
    </source>
</evidence>